<name>W4KP62_HETIT</name>
<dbReference type="RefSeq" id="XP_009540262.1">
    <property type="nucleotide sequence ID" value="XM_009541967.2"/>
</dbReference>
<protein>
    <submittedName>
        <fullName evidence="2">Glutathione S-transferase</fullName>
    </submittedName>
</protein>
<dbReference type="eggNOG" id="ENOG502RZRD">
    <property type="taxonomic scope" value="Eukaryota"/>
</dbReference>
<reference evidence="2 3" key="1">
    <citation type="journal article" date="2012" name="New Phytol.">
        <title>Insight into trade-off between wood decay and parasitism from the genome of a fungal forest pathogen.</title>
        <authorList>
            <person name="Olson A."/>
            <person name="Aerts A."/>
            <person name="Asiegbu F."/>
            <person name="Belbahri L."/>
            <person name="Bouzid O."/>
            <person name="Broberg A."/>
            <person name="Canback B."/>
            <person name="Coutinho P.M."/>
            <person name="Cullen D."/>
            <person name="Dalman K."/>
            <person name="Deflorio G."/>
            <person name="van Diepen L.T."/>
            <person name="Dunand C."/>
            <person name="Duplessis S."/>
            <person name="Durling M."/>
            <person name="Gonthier P."/>
            <person name="Grimwood J."/>
            <person name="Fossdal C.G."/>
            <person name="Hansson D."/>
            <person name="Henrissat B."/>
            <person name="Hietala A."/>
            <person name="Himmelstrand K."/>
            <person name="Hoffmeister D."/>
            <person name="Hogberg N."/>
            <person name="James T.Y."/>
            <person name="Karlsson M."/>
            <person name="Kohler A."/>
            <person name="Kues U."/>
            <person name="Lee Y.H."/>
            <person name="Lin Y.C."/>
            <person name="Lind M."/>
            <person name="Lindquist E."/>
            <person name="Lombard V."/>
            <person name="Lucas S."/>
            <person name="Lunden K."/>
            <person name="Morin E."/>
            <person name="Murat C."/>
            <person name="Park J."/>
            <person name="Raffaello T."/>
            <person name="Rouze P."/>
            <person name="Salamov A."/>
            <person name="Schmutz J."/>
            <person name="Solheim H."/>
            <person name="Stahlberg J."/>
            <person name="Velez H."/>
            <person name="de Vries R.P."/>
            <person name="Wiebenga A."/>
            <person name="Woodward S."/>
            <person name="Yakovlev I."/>
            <person name="Garbelotto M."/>
            <person name="Martin F."/>
            <person name="Grigoriev I.V."/>
            <person name="Stenlid J."/>
        </authorList>
    </citation>
    <scope>NUCLEOTIDE SEQUENCE [LARGE SCALE GENOMIC DNA]</scope>
    <source>
        <strain evidence="2 3">TC 32-1</strain>
    </source>
</reference>
<dbReference type="GO" id="GO:0004364">
    <property type="term" value="F:glutathione transferase activity"/>
    <property type="evidence" value="ECO:0007669"/>
    <property type="project" value="TreeGrafter"/>
</dbReference>
<dbReference type="GO" id="GO:0006559">
    <property type="term" value="P:L-phenylalanine catabolic process"/>
    <property type="evidence" value="ECO:0007669"/>
    <property type="project" value="TreeGrafter"/>
</dbReference>
<dbReference type="PANTHER" id="PTHR42673:SF4">
    <property type="entry name" value="MALEYLACETOACETATE ISOMERASE"/>
    <property type="match status" value="1"/>
</dbReference>
<dbReference type="GeneID" id="20669050"/>
<dbReference type="STRING" id="747525.W4KP62"/>
<dbReference type="InParanoid" id="W4KP62"/>
<dbReference type="HOGENOM" id="CLU_063115_0_0_1"/>
<dbReference type="Pfam" id="PF13409">
    <property type="entry name" value="GST_N_2"/>
    <property type="match status" value="1"/>
</dbReference>
<accession>W4KP62</accession>
<dbReference type="SUPFAM" id="SSF52833">
    <property type="entry name" value="Thioredoxin-like"/>
    <property type="match status" value="1"/>
</dbReference>
<feature type="domain" description="GST N-terminal" evidence="1">
    <location>
        <begin position="3"/>
        <end position="99"/>
    </location>
</feature>
<dbReference type="GO" id="GO:0006749">
    <property type="term" value="P:glutathione metabolic process"/>
    <property type="evidence" value="ECO:0007669"/>
    <property type="project" value="TreeGrafter"/>
</dbReference>
<dbReference type="EMBL" id="KI925454">
    <property type="protein sequence ID" value="ETW87180.1"/>
    <property type="molecule type" value="Genomic_DNA"/>
</dbReference>
<dbReference type="Gene3D" id="3.40.30.10">
    <property type="entry name" value="Glutaredoxin"/>
    <property type="match status" value="1"/>
</dbReference>
<dbReference type="CDD" id="cd00570">
    <property type="entry name" value="GST_N_family"/>
    <property type="match status" value="1"/>
</dbReference>
<dbReference type="OrthoDB" id="412788at2759"/>
<gene>
    <name evidence="2" type="primary">GST7</name>
    <name evidence="2" type="ORF">HETIRDRAFT_24441</name>
</gene>
<dbReference type="InterPro" id="IPR004045">
    <property type="entry name" value="Glutathione_S-Trfase_N"/>
</dbReference>
<dbReference type="InterPro" id="IPR036249">
    <property type="entry name" value="Thioredoxin-like_sf"/>
</dbReference>
<keyword evidence="3" id="KW-1185">Reference proteome</keyword>
<keyword evidence="2" id="KW-0808">Transferase</keyword>
<evidence type="ECO:0000313" key="2">
    <source>
        <dbReference type="EMBL" id="ETW87180.1"/>
    </source>
</evidence>
<dbReference type="PROSITE" id="PS50404">
    <property type="entry name" value="GST_NTER"/>
    <property type="match status" value="1"/>
</dbReference>
<dbReference type="GO" id="GO:0016034">
    <property type="term" value="F:maleylacetoacetate isomerase activity"/>
    <property type="evidence" value="ECO:0007669"/>
    <property type="project" value="TreeGrafter"/>
</dbReference>
<dbReference type="PANTHER" id="PTHR42673">
    <property type="entry name" value="MALEYLACETOACETATE ISOMERASE"/>
    <property type="match status" value="1"/>
</dbReference>
<organism evidence="2 3">
    <name type="scientific">Heterobasidion irregulare (strain TC 32-1)</name>
    <dbReference type="NCBI Taxonomy" id="747525"/>
    <lineage>
        <taxon>Eukaryota</taxon>
        <taxon>Fungi</taxon>
        <taxon>Dikarya</taxon>
        <taxon>Basidiomycota</taxon>
        <taxon>Agaricomycotina</taxon>
        <taxon>Agaricomycetes</taxon>
        <taxon>Russulales</taxon>
        <taxon>Bondarzewiaceae</taxon>
        <taxon>Heterobasidion</taxon>
        <taxon>Heterobasidion annosum species complex</taxon>
    </lineage>
</organism>
<proteinExistence type="predicted"/>
<dbReference type="Proteomes" id="UP000030671">
    <property type="component" value="Unassembled WGS sequence"/>
</dbReference>
<dbReference type="KEGG" id="hir:HETIRDRAFT_24441"/>
<feature type="non-terminal residue" evidence="2">
    <location>
        <position position="1"/>
    </location>
</feature>
<evidence type="ECO:0000313" key="3">
    <source>
        <dbReference type="Proteomes" id="UP000030671"/>
    </source>
</evidence>
<dbReference type="AlphaFoldDB" id="W4KP62"/>
<dbReference type="CDD" id="cd00299">
    <property type="entry name" value="GST_C_family"/>
    <property type="match status" value="1"/>
</dbReference>
<feature type="non-terminal residue" evidence="2">
    <location>
        <position position="351"/>
    </location>
</feature>
<evidence type="ECO:0000259" key="1">
    <source>
        <dbReference type="PROSITE" id="PS50404"/>
    </source>
</evidence>
<sequence>AIPKAVLYYDQKSVWSSAVRIALEEKGYGDDEVDLKIVHLEKGENYSPSFLRLNPNGTVPTLIVPFEDTLSADTESRYKAVTDITAIIQLLDRSRSVMSRTHTTSYAPAPALSPATISLSSLSTTIINLIHSGPASPEALFFFNARDVPTLRSVSKSILPFLRGRNDALARYLSENETNPIRVSEKTKKFWNEKKRTTEEMLTAMASADKDDAQLNAADKKAREEYFESTKAAWEVGLSLALTKLSKELIGPYALGDQFSITDVHVTAWLAWLVGLSGGSVTDSGAVAIGRLEQHIGGGFSLAKDAFPPSAQVPSVDGPAAPKVDAQAKLAIIWDAVKERASWKKVYGDGI</sequence>